<evidence type="ECO:0008006" key="3">
    <source>
        <dbReference type="Google" id="ProtNLM"/>
    </source>
</evidence>
<dbReference type="Proteomes" id="UP000464593">
    <property type="component" value="Chromosome"/>
</dbReference>
<sequence>MTGIARLEYWQKCQVSPRDCSMDHNAVQWRHCLMPKDTSVTNAFQNYHLQLLEHVRSILVALENAEQVPEESHALFLERFDELLALLPLEPLQSQYLGQDLMCQVIQRYPQFAHLVPRDLLWFFGGDCLHFMPDAELDLYQQLEELRYEAEQRGAPFDWNVEKQQLLASRQAE</sequence>
<reference evidence="1 2" key="1">
    <citation type="submission" date="2019-05" db="EMBL/GenBank/DDBJ databases">
        <title>Complete genome sequence of Pseudomonas Pseudomonas resinovorans.</title>
        <authorList>
            <person name="Chen H.-P."/>
        </authorList>
    </citation>
    <scope>NUCLEOTIDE SEQUENCE [LARGE SCALE GENOMIC DNA]</scope>
    <source>
        <strain evidence="1 2">TCU-CK1</strain>
    </source>
</reference>
<evidence type="ECO:0000313" key="2">
    <source>
        <dbReference type="Proteomes" id="UP000464593"/>
    </source>
</evidence>
<dbReference type="NCBIfam" id="NF041512">
    <property type="entry name" value="PA2817_fam"/>
    <property type="match status" value="1"/>
</dbReference>
<dbReference type="InterPro" id="IPR048156">
    <property type="entry name" value="PA2817-like"/>
</dbReference>
<dbReference type="EMBL" id="CP040324">
    <property type="protein sequence ID" value="QHB26819.1"/>
    <property type="molecule type" value="Genomic_DNA"/>
</dbReference>
<organism evidence="1 2">
    <name type="scientific">Pseudomonas monteilii</name>
    <dbReference type="NCBI Taxonomy" id="76759"/>
    <lineage>
        <taxon>Bacteria</taxon>
        <taxon>Pseudomonadati</taxon>
        <taxon>Pseudomonadota</taxon>
        <taxon>Gammaproteobacteria</taxon>
        <taxon>Pseudomonadales</taxon>
        <taxon>Pseudomonadaceae</taxon>
        <taxon>Pseudomonas</taxon>
    </lineage>
</organism>
<accession>A0AAE6RA43</accession>
<dbReference type="AlphaFoldDB" id="A0AAE6RA43"/>
<proteinExistence type="predicted"/>
<name>A0AAE6RA43_9PSED</name>
<evidence type="ECO:0000313" key="1">
    <source>
        <dbReference type="EMBL" id="QHB26819.1"/>
    </source>
</evidence>
<gene>
    <name evidence="1" type="ORF">TCK1_1473</name>
</gene>
<protein>
    <recommendedName>
        <fullName evidence="3">Dehydrogenase</fullName>
    </recommendedName>
</protein>